<gene>
    <name evidence="2" type="ORF">MUN53_11805</name>
</gene>
<keyword evidence="2" id="KW-0547">Nucleotide-binding</keyword>
<name>A0ABT0C3Z6_9BACT</name>
<keyword evidence="2" id="KW-0067">ATP-binding</keyword>
<dbReference type="GO" id="GO:0005524">
    <property type="term" value="F:ATP binding"/>
    <property type="evidence" value="ECO:0007669"/>
    <property type="project" value="UniProtKB-KW"/>
</dbReference>
<protein>
    <submittedName>
        <fullName evidence="2">ATP-binding protein</fullName>
    </submittedName>
</protein>
<reference evidence="2 3" key="1">
    <citation type="submission" date="2022-03" db="EMBL/GenBank/DDBJ databases">
        <title>Parabacteroides sp. nov. isolated from swine feces.</title>
        <authorList>
            <person name="Bak J.E."/>
        </authorList>
    </citation>
    <scope>NUCLEOTIDE SEQUENCE [LARGE SCALE GENOMIC DNA]</scope>
    <source>
        <strain evidence="2 3">AGMB00274</strain>
    </source>
</reference>
<dbReference type="Proteomes" id="UP001165444">
    <property type="component" value="Unassembled WGS sequence"/>
</dbReference>
<dbReference type="RefSeq" id="WP_243325585.1">
    <property type="nucleotide sequence ID" value="NZ_JAKZMM010000030.1"/>
</dbReference>
<evidence type="ECO:0000313" key="3">
    <source>
        <dbReference type="Proteomes" id="UP001165444"/>
    </source>
</evidence>
<evidence type="ECO:0000313" key="2">
    <source>
        <dbReference type="EMBL" id="MCJ2381286.1"/>
    </source>
</evidence>
<feature type="coiled-coil region" evidence="1">
    <location>
        <begin position="219"/>
        <end position="246"/>
    </location>
</feature>
<dbReference type="SUPFAM" id="SSF52540">
    <property type="entry name" value="P-loop containing nucleoside triphosphate hydrolases"/>
    <property type="match status" value="1"/>
</dbReference>
<sequence>MPILKKNEVRPLRPVIMVIYGTPGTGKTSLANTSENPLLIDCDRGFDRAANQVDTLTAQTWEDVMNEEPSMKGYKTIIVDTAKSMLDDFLSVYGVKQDYKLAKNKLKLFGYIADEFKSFVNRRRSDLADIIFVCHDKETQEGDIIRHSPDCTGQSKDLLLRIADQVGFITMVNGKRTICFDPTDTTIGKNVAHIPVTTLPDCNSSDFSHFMADIIGNVKRSIQSKTEEQRKAMEALEQANIALEAVATVEDANRMIEIKQSLDKVFEKPFKAKMVKVLDEKGFVFDKSTNQFVEKDEKKAC</sequence>
<accession>A0ABT0C3Z6</accession>
<dbReference type="InterPro" id="IPR027417">
    <property type="entry name" value="P-loop_NTPase"/>
</dbReference>
<keyword evidence="3" id="KW-1185">Reference proteome</keyword>
<proteinExistence type="predicted"/>
<dbReference type="EMBL" id="JAKZMM010000030">
    <property type="protein sequence ID" value="MCJ2381286.1"/>
    <property type="molecule type" value="Genomic_DNA"/>
</dbReference>
<keyword evidence="1" id="KW-0175">Coiled coil</keyword>
<comment type="caution">
    <text evidence="2">The sequence shown here is derived from an EMBL/GenBank/DDBJ whole genome shotgun (WGS) entry which is preliminary data.</text>
</comment>
<evidence type="ECO:0000256" key="1">
    <source>
        <dbReference type="SAM" id="Coils"/>
    </source>
</evidence>
<organism evidence="2 3">
    <name type="scientific">Parabacteroides faecalis</name>
    <dbReference type="NCBI Taxonomy" id="2924040"/>
    <lineage>
        <taxon>Bacteria</taxon>
        <taxon>Pseudomonadati</taxon>
        <taxon>Bacteroidota</taxon>
        <taxon>Bacteroidia</taxon>
        <taxon>Bacteroidales</taxon>
        <taxon>Tannerellaceae</taxon>
        <taxon>Parabacteroides</taxon>
    </lineage>
</organism>
<dbReference type="Pfam" id="PF13479">
    <property type="entry name" value="AAA_24"/>
    <property type="match status" value="1"/>
</dbReference>